<dbReference type="RefSeq" id="WP_036155920.1">
    <property type="nucleotide sequence ID" value="NZ_AVCX01000004.1"/>
</dbReference>
<proteinExistence type="predicted"/>
<sequence>MDKVLDANDLISLEHSLVENLINAYYFVGAFKDAARCLSNKIGFGIDFGGFTFWSDLDKYDKSLYKEKFDDIEIEFGNESIILSIAGERYIEKNPQYEQEIEMYLDNIRNNIDG</sequence>
<organism evidence="1 2">
    <name type="scientific">Lysinibacillus odysseyi 34hs-1 = NBRC 100172</name>
    <dbReference type="NCBI Taxonomy" id="1220589"/>
    <lineage>
        <taxon>Bacteria</taxon>
        <taxon>Bacillati</taxon>
        <taxon>Bacillota</taxon>
        <taxon>Bacilli</taxon>
        <taxon>Bacillales</taxon>
        <taxon>Bacillaceae</taxon>
        <taxon>Lysinibacillus</taxon>
    </lineage>
</organism>
<dbReference type="InterPro" id="IPR041256">
    <property type="entry name" value="CdiI_4"/>
</dbReference>
<comment type="caution">
    <text evidence="1">The sequence shown here is derived from an EMBL/GenBank/DDBJ whole genome shotgun (WGS) entry which is preliminary data.</text>
</comment>
<dbReference type="CDD" id="cd20688">
    <property type="entry name" value="CdiI_Ecoli_Nm-like"/>
    <property type="match status" value="1"/>
</dbReference>
<protein>
    <recommendedName>
        <fullName evidence="3">CDI immunity protein domain-containing protein</fullName>
    </recommendedName>
</protein>
<dbReference type="EMBL" id="JPVP01000057">
    <property type="protein sequence ID" value="KGR83945.1"/>
    <property type="molecule type" value="Genomic_DNA"/>
</dbReference>
<evidence type="ECO:0008006" key="3">
    <source>
        <dbReference type="Google" id="ProtNLM"/>
    </source>
</evidence>
<reference evidence="1 2" key="1">
    <citation type="submission" date="2014-02" db="EMBL/GenBank/DDBJ databases">
        <title>Draft genome sequence of Lysinibacillus odysseyi NBRC 100172.</title>
        <authorList>
            <person name="Zhang F."/>
            <person name="Wang G."/>
            <person name="Zhang L."/>
        </authorList>
    </citation>
    <scope>NUCLEOTIDE SEQUENCE [LARGE SCALE GENOMIC DNA]</scope>
    <source>
        <strain evidence="1 2">NBRC 100172</strain>
    </source>
</reference>
<name>A0A0A3IKE8_9BACI</name>
<keyword evidence="2" id="KW-1185">Reference proteome</keyword>
<evidence type="ECO:0000313" key="2">
    <source>
        <dbReference type="Proteomes" id="UP000030437"/>
    </source>
</evidence>
<dbReference type="OrthoDB" id="2872848at2"/>
<dbReference type="AlphaFoldDB" id="A0A0A3IKE8"/>
<gene>
    <name evidence="1" type="ORF">CD32_14745</name>
</gene>
<accession>A0A0A3IKE8</accession>
<dbReference type="Proteomes" id="UP000030437">
    <property type="component" value="Unassembled WGS sequence"/>
</dbReference>
<evidence type="ECO:0000313" key="1">
    <source>
        <dbReference type="EMBL" id="KGR83945.1"/>
    </source>
</evidence>